<evidence type="ECO:0000313" key="2">
    <source>
        <dbReference type="EMBL" id="KAL2266094.1"/>
    </source>
</evidence>
<reference evidence="2 3" key="1">
    <citation type="journal article" date="2024" name="Commun. Biol.">
        <title>Comparative genomic analysis of thermophilic fungi reveals convergent evolutionary adaptations and gene losses.</title>
        <authorList>
            <person name="Steindorff A.S."/>
            <person name="Aguilar-Pontes M.V."/>
            <person name="Robinson A.J."/>
            <person name="Andreopoulos B."/>
            <person name="LaButti K."/>
            <person name="Kuo A."/>
            <person name="Mondo S."/>
            <person name="Riley R."/>
            <person name="Otillar R."/>
            <person name="Haridas S."/>
            <person name="Lipzen A."/>
            <person name="Grimwood J."/>
            <person name="Schmutz J."/>
            <person name="Clum A."/>
            <person name="Reid I.D."/>
            <person name="Moisan M.C."/>
            <person name="Butler G."/>
            <person name="Nguyen T.T.M."/>
            <person name="Dewar K."/>
            <person name="Conant G."/>
            <person name="Drula E."/>
            <person name="Henrissat B."/>
            <person name="Hansel C."/>
            <person name="Singer S."/>
            <person name="Hutchinson M.I."/>
            <person name="de Vries R.P."/>
            <person name="Natvig D.O."/>
            <person name="Powell A.J."/>
            <person name="Tsang A."/>
            <person name="Grigoriev I.V."/>
        </authorList>
    </citation>
    <scope>NUCLEOTIDE SEQUENCE [LARGE SCALE GENOMIC DNA]</scope>
    <source>
        <strain evidence="2 3">ATCC 22073</strain>
    </source>
</reference>
<accession>A0ABR4D6V1</accession>
<organism evidence="2 3">
    <name type="scientific">Remersonia thermophila</name>
    <dbReference type="NCBI Taxonomy" id="72144"/>
    <lineage>
        <taxon>Eukaryota</taxon>
        <taxon>Fungi</taxon>
        <taxon>Dikarya</taxon>
        <taxon>Ascomycota</taxon>
        <taxon>Pezizomycotina</taxon>
        <taxon>Sordariomycetes</taxon>
        <taxon>Sordariomycetidae</taxon>
        <taxon>Sordariales</taxon>
        <taxon>Sordariales incertae sedis</taxon>
        <taxon>Remersonia</taxon>
    </lineage>
</organism>
<evidence type="ECO:0000313" key="3">
    <source>
        <dbReference type="Proteomes" id="UP001600064"/>
    </source>
</evidence>
<dbReference type="EMBL" id="JAZGUE010000005">
    <property type="protein sequence ID" value="KAL2266094.1"/>
    <property type="molecule type" value="Genomic_DNA"/>
</dbReference>
<name>A0ABR4D6V1_9PEZI</name>
<evidence type="ECO:0000256" key="1">
    <source>
        <dbReference type="SAM" id="MobiDB-lite"/>
    </source>
</evidence>
<gene>
    <name evidence="2" type="ORF">VTJ83DRAFT_5446</name>
</gene>
<feature type="region of interest" description="Disordered" evidence="1">
    <location>
        <begin position="173"/>
        <end position="208"/>
    </location>
</feature>
<feature type="compositionally biased region" description="Basic and acidic residues" evidence="1">
    <location>
        <begin position="192"/>
        <end position="208"/>
    </location>
</feature>
<keyword evidence="3" id="KW-1185">Reference proteome</keyword>
<protein>
    <recommendedName>
        <fullName evidence="4">Tubulin-tyrosine ligase</fullName>
    </recommendedName>
</protein>
<dbReference type="InterPro" id="IPR004344">
    <property type="entry name" value="TTL/TTLL_fam"/>
</dbReference>
<feature type="compositionally biased region" description="Acidic residues" evidence="1">
    <location>
        <begin position="173"/>
        <end position="191"/>
    </location>
</feature>
<sequence length="459" mass="50856">MESHLPSGSYTLVPPPPTWSASSSPDVSLAELLPQPKDGKVLQIMPYESIDFDYAAGHPDTCLINSYVIRKALIRKHFLSATVENWAAKRPESALAAHVKRSESFEVDYAEFLDDALIEAFDLRDSLEKNEAALAEGKEEEVQWWILKPSMSDRGQGIRLFCTMEQLQEIFDGWEVESDEEEEEDDDDENEGKDNDANGEDGKAHDNNHITTSHLRHFVAQPYIHPPLLLPELGNRKFHIRTYVLCVGSLRVYVCRDMLALFAAKPYQAPSLSGPAADGEATDPNDNLDAHLTNTCLQTSLAATTTAAAATGDANSDMSAQKEEAAGGLVHRLSALPLPAEQLASLQTQIYTITGDLFEGAARCMPIHFQPLPQAFEAYGLDFLVDADGKAWLLEVNAFPDFRQTGKGDAEQVVKGFWEGVIQKAVRPFVTGAEDQDQDQDQEREDRLVLVREVDLGRR</sequence>
<dbReference type="SUPFAM" id="SSF56059">
    <property type="entry name" value="Glutathione synthetase ATP-binding domain-like"/>
    <property type="match status" value="1"/>
</dbReference>
<dbReference type="PANTHER" id="PTHR47551">
    <property type="entry name" value="TUBULIN--TYROSINE LIGASE PBY1-RELATED"/>
    <property type="match status" value="1"/>
</dbReference>
<dbReference type="PANTHER" id="PTHR47551:SF1">
    <property type="entry name" value="TUBULIN--TYROSINE LIGASE PBY1-RELATED"/>
    <property type="match status" value="1"/>
</dbReference>
<dbReference type="Pfam" id="PF03133">
    <property type="entry name" value="TTL"/>
    <property type="match status" value="1"/>
</dbReference>
<evidence type="ECO:0008006" key="4">
    <source>
        <dbReference type="Google" id="ProtNLM"/>
    </source>
</evidence>
<dbReference type="Proteomes" id="UP001600064">
    <property type="component" value="Unassembled WGS sequence"/>
</dbReference>
<dbReference type="InterPro" id="IPR027746">
    <property type="entry name" value="TTL"/>
</dbReference>
<proteinExistence type="predicted"/>
<dbReference type="Gene3D" id="3.30.470.20">
    <property type="entry name" value="ATP-grasp fold, B domain"/>
    <property type="match status" value="1"/>
</dbReference>
<dbReference type="PROSITE" id="PS51221">
    <property type="entry name" value="TTL"/>
    <property type="match status" value="1"/>
</dbReference>
<dbReference type="RefSeq" id="XP_070864821.1">
    <property type="nucleotide sequence ID" value="XM_071012047.1"/>
</dbReference>
<dbReference type="GeneID" id="98126691"/>
<comment type="caution">
    <text evidence="2">The sequence shown here is derived from an EMBL/GenBank/DDBJ whole genome shotgun (WGS) entry which is preliminary data.</text>
</comment>